<comment type="subcellular location">
    <subcellularLocation>
        <location evidence="1">Cell envelope</location>
    </subcellularLocation>
</comment>
<dbReference type="PANTHER" id="PTHR30158">
    <property type="entry name" value="ACRA/E-RELATED COMPONENT OF DRUG EFFLUX TRANSPORTER"/>
    <property type="match status" value="1"/>
</dbReference>
<dbReference type="Gene3D" id="1.10.287.470">
    <property type="entry name" value="Helix hairpin bin"/>
    <property type="match status" value="1"/>
</dbReference>
<comment type="similarity">
    <text evidence="2">Belongs to the membrane fusion protein (MFP) (TC 8.A.1) family.</text>
</comment>
<dbReference type="InterPro" id="IPR058627">
    <property type="entry name" value="MdtA-like_C"/>
</dbReference>
<dbReference type="Gene3D" id="2.40.420.20">
    <property type="match status" value="1"/>
</dbReference>
<dbReference type="AlphaFoldDB" id="A0A7H1N1T9"/>
<dbReference type="NCBIfam" id="TIGR01730">
    <property type="entry name" value="RND_mfp"/>
    <property type="match status" value="1"/>
</dbReference>
<dbReference type="GO" id="GO:0022857">
    <property type="term" value="F:transmembrane transporter activity"/>
    <property type="evidence" value="ECO:0007669"/>
    <property type="project" value="InterPro"/>
</dbReference>
<evidence type="ECO:0000256" key="1">
    <source>
        <dbReference type="ARBA" id="ARBA00004196"/>
    </source>
</evidence>
<evidence type="ECO:0000259" key="6">
    <source>
        <dbReference type="Pfam" id="PF25944"/>
    </source>
</evidence>
<reference evidence="8 9" key="1">
    <citation type="submission" date="2020-05" db="EMBL/GenBank/DDBJ databases">
        <title>Complete closed genome sequence of Defluviicoccus vanus.</title>
        <authorList>
            <person name="Bessarab I."/>
            <person name="Arumugam K."/>
            <person name="Maszenan A.M."/>
            <person name="Seviour R.J."/>
            <person name="Williams R.B."/>
        </authorList>
    </citation>
    <scope>NUCLEOTIDE SEQUENCE [LARGE SCALE GENOMIC DNA]</scope>
    <source>
        <strain evidence="8 9">Ben 114</strain>
    </source>
</reference>
<dbReference type="Gene3D" id="2.40.30.170">
    <property type="match status" value="1"/>
</dbReference>
<dbReference type="SUPFAM" id="SSF111369">
    <property type="entry name" value="HlyD-like secretion proteins"/>
    <property type="match status" value="1"/>
</dbReference>
<dbReference type="InterPro" id="IPR006143">
    <property type="entry name" value="RND_pump_MFP"/>
</dbReference>
<evidence type="ECO:0000313" key="8">
    <source>
        <dbReference type="EMBL" id="QNT69675.1"/>
    </source>
</evidence>
<dbReference type="InterPro" id="IPR058625">
    <property type="entry name" value="MdtA-like_BSH"/>
</dbReference>
<dbReference type="Gene3D" id="2.40.50.100">
    <property type="match status" value="1"/>
</dbReference>
<dbReference type="GO" id="GO:0005886">
    <property type="term" value="C:plasma membrane"/>
    <property type="evidence" value="ECO:0007669"/>
    <property type="project" value="TreeGrafter"/>
</dbReference>
<dbReference type="GO" id="GO:0046677">
    <property type="term" value="P:response to antibiotic"/>
    <property type="evidence" value="ECO:0007669"/>
    <property type="project" value="TreeGrafter"/>
</dbReference>
<evidence type="ECO:0000256" key="4">
    <source>
        <dbReference type="SAM" id="SignalP"/>
    </source>
</evidence>
<sequence length="417" mass="44652">MRLPGSMGVGRQRARVLRVLLAVMLTGLAACDDKNNAYVAPPPPQVTVAKPARQAVTNYLEFNGNTRAVETVELRARVEGFLEQVNFDDGSIVRKGQLLFLIDPKPFEATVRQADAEVAQQRARLDRATIEFARFDRLSRQKAAADTDVLQWRVERDSAQAALAGAIAKLDQAKLDLGYTRIIAPFDGRIGRRLVDVGNLVGSGESTHLATLVRLNPIYAYFNLNELDLLKLGDKSATSIGSAATQSKGLISPSGAVAVALDMGLANQDGFPYRGQLDFADVGVDPASGTLLMRGTFPNADLRILPGLFVRIRAPIGQIANAIMVPERAIGTDQRGKYVYTVGVDNIVRQMQVKLGTLVDGHRVVLDGLKGDEWIVVSGLQRVRDGVPAQPQPEDADGSNGAATSSPAGGSQPAAAH</sequence>
<dbReference type="PANTHER" id="PTHR30158:SF10">
    <property type="entry name" value="CATION EFFLUX PUMP"/>
    <property type="match status" value="1"/>
</dbReference>
<feature type="compositionally biased region" description="Low complexity" evidence="3">
    <location>
        <begin position="398"/>
        <end position="417"/>
    </location>
</feature>
<feature type="signal peptide" evidence="4">
    <location>
        <begin position="1"/>
        <end position="29"/>
    </location>
</feature>
<dbReference type="PROSITE" id="PS51257">
    <property type="entry name" value="PROKAR_LIPOPROTEIN"/>
    <property type="match status" value="1"/>
</dbReference>
<dbReference type="Proteomes" id="UP000516369">
    <property type="component" value="Chromosome"/>
</dbReference>
<evidence type="ECO:0000259" key="5">
    <source>
        <dbReference type="Pfam" id="PF25917"/>
    </source>
</evidence>
<feature type="domain" description="Multidrug resistance protein MdtA-like beta-barrel" evidence="6">
    <location>
        <begin position="217"/>
        <end position="314"/>
    </location>
</feature>
<dbReference type="Pfam" id="PF25917">
    <property type="entry name" value="BSH_RND"/>
    <property type="match status" value="1"/>
</dbReference>
<organism evidence="8 9">
    <name type="scientific">Defluviicoccus vanus</name>
    <dbReference type="NCBI Taxonomy" id="111831"/>
    <lineage>
        <taxon>Bacteria</taxon>
        <taxon>Pseudomonadati</taxon>
        <taxon>Pseudomonadota</taxon>
        <taxon>Alphaproteobacteria</taxon>
        <taxon>Rhodospirillales</taxon>
        <taxon>Rhodospirillaceae</taxon>
        <taxon>Defluviicoccus</taxon>
    </lineage>
</organism>
<dbReference type="Pfam" id="PF25967">
    <property type="entry name" value="RND-MFP_C"/>
    <property type="match status" value="1"/>
</dbReference>
<proteinExistence type="inferred from homology"/>
<feature type="region of interest" description="Disordered" evidence="3">
    <location>
        <begin position="385"/>
        <end position="417"/>
    </location>
</feature>
<protein>
    <submittedName>
        <fullName evidence="8">Efflux RND transporter periplasmic adaptor subunit</fullName>
    </submittedName>
</protein>
<name>A0A7H1N1T9_9PROT</name>
<evidence type="ECO:0000313" key="9">
    <source>
        <dbReference type="Proteomes" id="UP000516369"/>
    </source>
</evidence>
<evidence type="ECO:0000259" key="7">
    <source>
        <dbReference type="Pfam" id="PF25967"/>
    </source>
</evidence>
<dbReference type="EMBL" id="CP053923">
    <property type="protein sequence ID" value="QNT69675.1"/>
    <property type="molecule type" value="Genomic_DNA"/>
</dbReference>
<evidence type="ECO:0000256" key="2">
    <source>
        <dbReference type="ARBA" id="ARBA00009477"/>
    </source>
</evidence>
<keyword evidence="4" id="KW-0732">Signal</keyword>
<accession>A0A7H1N1T9</accession>
<dbReference type="InterPro" id="IPR058626">
    <property type="entry name" value="MdtA-like_b-barrel"/>
</dbReference>
<feature type="domain" description="Multidrug resistance protein MdtA-like C-terminal permuted SH3" evidence="7">
    <location>
        <begin position="321"/>
        <end position="382"/>
    </location>
</feature>
<keyword evidence="9" id="KW-1185">Reference proteome</keyword>
<dbReference type="Pfam" id="PF25944">
    <property type="entry name" value="Beta-barrel_RND"/>
    <property type="match status" value="1"/>
</dbReference>
<evidence type="ECO:0000256" key="3">
    <source>
        <dbReference type="SAM" id="MobiDB-lite"/>
    </source>
</evidence>
<dbReference type="KEGG" id="dvn:HQ394_10510"/>
<feature type="domain" description="Multidrug resistance protein MdtA-like barrel-sandwich hybrid" evidence="5">
    <location>
        <begin position="70"/>
        <end position="211"/>
    </location>
</feature>
<feature type="chain" id="PRO_5028942651" evidence="4">
    <location>
        <begin position="30"/>
        <end position="417"/>
    </location>
</feature>
<gene>
    <name evidence="8" type="ORF">HQ394_10510</name>
</gene>